<keyword evidence="1" id="KW-0812">Transmembrane</keyword>
<evidence type="ECO:0000313" key="3">
    <source>
        <dbReference type="Proteomes" id="UP000322454"/>
    </source>
</evidence>
<feature type="transmembrane region" description="Helical" evidence="1">
    <location>
        <begin position="242"/>
        <end position="261"/>
    </location>
</feature>
<name>A0A520XBD8_9DELT</name>
<organism evidence="2 3">
    <name type="scientific">Candidatus Acidulodesulfobacterium acidiphilum</name>
    <dbReference type="NCBI Taxonomy" id="2597224"/>
    <lineage>
        <taxon>Bacteria</taxon>
        <taxon>Deltaproteobacteria</taxon>
        <taxon>Candidatus Acidulodesulfobacterales</taxon>
        <taxon>Candidatus Acidulodesulfobacterium</taxon>
    </lineage>
</organism>
<feature type="transmembrane region" description="Helical" evidence="1">
    <location>
        <begin position="7"/>
        <end position="25"/>
    </location>
</feature>
<feature type="transmembrane region" description="Helical" evidence="1">
    <location>
        <begin position="91"/>
        <end position="115"/>
    </location>
</feature>
<accession>A0A520XBD8</accession>
<reference evidence="2 3" key="1">
    <citation type="submission" date="2019-01" db="EMBL/GenBank/DDBJ databases">
        <title>Insights into ecological role of a new deltaproteobacterial order Candidatus Sinidesulfobacterales (Sva0485) by metagenomics and metatranscriptomics.</title>
        <authorList>
            <person name="Tan S."/>
            <person name="Liu J."/>
            <person name="Fang Y."/>
            <person name="Hedlund B."/>
            <person name="Lian Z.-H."/>
            <person name="Huang L.-Y."/>
            <person name="Li J.-T."/>
            <person name="Huang L.-N."/>
            <person name="Li W.-J."/>
            <person name="Jiang H.-C."/>
            <person name="Dong H.-L."/>
            <person name="Shu W.-S."/>
        </authorList>
    </citation>
    <scope>NUCLEOTIDE SEQUENCE [LARGE SCALE GENOMIC DNA]</scope>
    <source>
        <strain evidence="2">AP4</strain>
    </source>
</reference>
<gene>
    <name evidence="2" type="ORF">EVJ48_06755</name>
</gene>
<feature type="transmembrane region" description="Helical" evidence="1">
    <location>
        <begin position="60"/>
        <end position="79"/>
    </location>
</feature>
<keyword evidence="1" id="KW-0472">Membrane</keyword>
<feature type="transmembrane region" description="Helical" evidence="1">
    <location>
        <begin position="190"/>
        <end position="216"/>
    </location>
</feature>
<feature type="transmembrane region" description="Helical" evidence="1">
    <location>
        <begin position="300"/>
        <end position="326"/>
    </location>
</feature>
<dbReference type="PANTHER" id="PTHR41324">
    <property type="entry name" value="MEMBRANE PROTEIN-RELATED"/>
    <property type="match status" value="1"/>
</dbReference>
<dbReference type="Pfam" id="PF09991">
    <property type="entry name" value="DUF2232"/>
    <property type="match status" value="1"/>
</dbReference>
<proteinExistence type="predicted"/>
<dbReference type="InterPro" id="IPR018710">
    <property type="entry name" value="DUF2232"/>
</dbReference>
<evidence type="ECO:0000313" key="2">
    <source>
        <dbReference type="EMBL" id="RZV38520.1"/>
    </source>
</evidence>
<protein>
    <submittedName>
        <fullName evidence="2">DUF2232 domain-containing protein</fullName>
    </submittedName>
</protein>
<comment type="caution">
    <text evidence="2">The sequence shown here is derived from an EMBL/GenBank/DDBJ whole genome shotgun (WGS) entry which is preliminary data.</text>
</comment>
<dbReference type="Proteomes" id="UP000322454">
    <property type="component" value="Unassembled WGS sequence"/>
</dbReference>
<sequence length="338" mass="38947">MLTSKKIILTVLLSILLFLFTLNSINEGVYSFINPFFYLYYGITVILLFSTAGLLSSAAIFFSFAAGMIFLIYSGADVFHGYLNHALFGNFFISTVLIQFLVFLAIPFFFSFLILKGYKIAKSIYIPVLAIFIVFYLIAAIYIYNHGINIIESVNFFSVLMTKKLMYTYAKMGMKYFTTAKMQALISKTLKIILFLLPSILIIFSWMSIWICFVFLKKISKKTNLFFYGLKENLLLWRSSDYFLLVPITGIIISIFSVGIFKFIGYNIILLASSVYLIQGLTIISYFFGKFNINVFLRILGYAVIFIFSNPLIIFIILTGIFDMWFNFRKIDTNKKEV</sequence>
<feature type="transmembrane region" description="Helical" evidence="1">
    <location>
        <begin position="124"/>
        <end position="144"/>
    </location>
</feature>
<dbReference type="EMBL" id="SHMQ01000017">
    <property type="protein sequence ID" value="RZV38520.1"/>
    <property type="molecule type" value="Genomic_DNA"/>
</dbReference>
<evidence type="ECO:0000256" key="1">
    <source>
        <dbReference type="SAM" id="Phobius"/>
    </source>
</evidence>
<feature type="transmembrane region" description="Helical" evidence="1">
    <location>
        <begin position="37"/>
        <end position="55"/>
    </location>
</feature>
<dbReference type="AlphaFoldDB" id="A0A520XBD8"/>
<feature type="transmembrane region" description="Helical" evidence="1">
    <location>
        <begin position="268"/>
        <end position="288"/>
    </location>
</feature>
<dbReference type="PANTHER" id="PTHR41324:SF1">
    <property type="entry name" value="DUF2232 DOMAIN-CONTAINING PROTEIN"/>
    <property type="match status" value="1"/>
</dbReference>
<keyword evidence="1" id="KW-1133">Transmembrane helix</keyword>